<protein>
    <submittedName>
        <fullName evidence="1">Uncharacterized protein</fullName>
    </submittedName>
</protein>
<dbReference type="EMBL" id="CP016369">
    <property type="protein sequence ID" value="APG49422.1"/>
    <property type="molecule type" value="Genomic_DNA"/>
</dbReference>
<organism evidence="1 2">
    <name type="scientific">Phaeobacter porticola</name>
    <dbReference type="NCBI Taxonomy" id="1844006"/>
    <lineage>
        <taxon>Bacteria</taxon>
        <taxon>Pseudomonadati</taxon>
        <taxon>Pseudomonadota</taxon>
        <taxon>Alphaproteobacteria</taxon>
        <taxon>Rhodobacterales</taxon>
        <taxon>Roseobacteraceae</taxon>
        <taxon>Phaeobacter</taxon>
    </lineage>
</organism>
<proteinExistence type="predicted"/>
<dbReference type="KEGG" id="php:PhaeoP97_04072"/>
<name>A0A1L3IBF3_9RHOB</name>
<reference evidence="2" key="1">
    <citation type="submission" date="2016-07" db="EMBL/GenBank/DDBJ databases">
        <title>Phaeobacter portensis sp. nov., a tropodithietic acid producing bacterium isolated from a German harbor.</title>
        <authorList>
            <person name="Freese H.M."/>
            <person name="Bunk B."/>
            <person name="Breider S."/>
            <person name="Brinkhoff T."/>
        </authorList>
    </citation>
    <scope>NUCLEOTIDE SEQUENCE [LARGE SCALE GENOMIC DNA]</scope>
    <source>
        <strain evidence="2">P97</strain>
        <plasmid evidence="2">pp97_e</plasmid>
    </source>
</reference>
<evidence type="ECO:0000313" key="2">
    <source>
        <dbReference type="Proteomes" id="UP000183859"/>
    </source>
</evidence>
<geneLocation type="plasmid" evidence="2">
    <name>pp97_e</name>
</geneLocation>
<dbReference type="Proteomes" id="UP000183859">
    <property type="component" value="Plasmid pP97_e"/>
</dbReference>
<gene>
    <name evidence="1" type="ORF">PhaeoP97_04072</name>
</gene>
<dbReference type="AlphaFoldDB" id="A0A1L3IBF3"/>
<evidence type="ECO:0000313" key="1">
    <source>
        <dbReference type="EMBL" id="APG49422.1"/>
    </source>
</evidence>
<accession>A0A1L3IBF3</accession>
<keyword evidence="1" id="KW-0614">Plasmid</keyword>
<keyword evidence="2" id="KW-1185">Reference proteome</keyword>
<sequence>MRYWQVQVAICGDRAPQPVLTATDQDHRLVHVPLVVRRRSITANAISKVLTEVIYPQPNCFADDDHAPRSQQIFDVSCAQRKAMVSPNRVSVDLARTAKTLQAWHDRWDGH</sequence>